<dbReference type="EMBL" id="WKMX01000008">
    <property type="protein sequence ID" value="MRZ06516.1"/>
    <property type="molecule type" value="Genomic_DNA"/>
</dbReference>
<name>A0A174SBH2_PARDI</name>
<comment type="subcellular location">
    <subcellularLocation>
        <location evidence="1">Cytoplasm</location>
    </subcellularLocation>
</comment>
<reference evidence="12 13" key="2">
    <citation type="journal article" date="2019" name="Nat. Med.">
        <title>A library of human gut bacterial isolates paired with longitudinal multiomics data enables mechanistic microbiome research.</title>
        <authorList>
            <person name="Poyet M."/>
            <person name="Groussin M."/>
            <person name="Gibbons S.M."/>
            <person name="Avila-Pacheco J."/>
            <person name="Jiang X."/>
            <person name="Kearney S.M."/>
            <person name="Perrotta A.R."/>
            <person name="Berdy B."/>
            <person name="Zhao S."/>
            <person name="Lieberman T.D."/>
            <person name="Swanson P.K."/>
            <person name="Smith M."/>
            <person name="Roesemann S."/>
            <person name="Alexander J.E."/>
            <person name="Rich S.A."/>
            <person name="Livny J."/>
            <person name="Vlamakis H."/>
            <person name="Clish C."/>
            <person name="Bullock K."/>
            <person name="Deik A."/>
            <person name="Scott J."/>
            <person name="Pierce K.A."/>
            <person name="Xavier R.J."/>
            <person name="Alm E.J."/>
        </authorList>
    </citation>
    <scope>NUCLEOTIDE SEQUENCE [LARGE SCALE GENOMIC DNA]</scope>
    <source>
        <strain evidence="10 13">BIOML-A10</strain>
        <strain evidence="9 12">BIOML-A11</strain>
    </source>
</reference>
<dbReference type="Proteomes" id="UP000450599">
    <property type="component" value="Unassembled WGS sequence"/>
</dbReference>
<evidence type="ECO:0000256" key="5">
    <source>
        <dbReference type="ARBA" id="ARBA00038253"/>
    </source>
</evidence>
<dbReference type="InterPro" id="IPR051476">
    <property type="entry name" value="Bac_ResReg_Asp_Phosphatase"/>
</dbReference>
<keyword evidence="2" id="KW-0963">Cytoplasm</keyword>
<feature type="coiled-coil region" evidence="6">
    <location>
        <begin position="385"/>
        <end position="464"/>
    </location>
</feature>
<dbReference type="Proteomes" id="UP000471216">
    <property type="component" value="Unassembled WGS sequence"/>
</dbReference>
<keyword evidence="4" id="KW-0802">TPR repeat</keyword>
<dbReference type="InterPro" id="IPR011990">
    <property type="entry name" value="TPR-like_helical_dom_sf"/>
</dbReference>
<evidence type="ECO:0000313" key="12">
    <source>
        <dbReference type="Proteomes" id="UP000450599"/>
    </source>
</evidence>
<evidence type="ECO:0000313" key="8">
    <source>
        <dbReference type="EMBL" id="CUP95123.1"/>
    </source>
</evidence>
<dbReference type="EMBL" id="WKMW01000014">
    <property type="protein sequence ID" value="MRY85388.1"/>
    <property type="molecule type" value="Genomic_DNA"/>
</dbReference>
<dbReference type="SMART" id="SM00028">
    <property type="entry name" value="TPR"/>
    <property type="match status" value="4"/>
</dbReference>
<evidence type="ECO:0000256" key="7">
    <source>
        <dbReference type="SAM" id="Phobius"/>
    </source>
</evidence>
<dbReference type="InterPro" id="IPR019734">
    <property type="entry name" value="TPR_rpt"/>
</dbReference>
<keyword evidence="6" id="KW-0175">Coiled coil</keyword>
<protein>
    <submittedName>
        <fullName evidence="8 9">Tetratricopeptide repeat</fullName>
    </submittedName>
</protein>
<dbReference type="PANTHER" id="PTHR46630">
    <property type="entry name" value="TETRATRICOPEPTIDE REPEAT PROTEIN 29"/>
    <property type="match status" value="1"/>
</dbReference>
<gene>
    <name evidence="8" type="ORF">ERS852560_01040</name>
    <name evidence="10" type="ORF">GKD54_09845</name>
    <name evidence="9" type="ORF">GKD58_14180</name>
</gene>
<evidence type="ECO:0000313" key="11">
    <source>
        <dbReference type="Proteomes" id="UP000095332"/>
    </source>
</evidence>
<dbReference type="PROSITE" id="PS51257">
    <property type="entry name" value="PROKAR_LIPOPROTEIN"/>
    <property type="match status" value="1"/>
</dbReference>
<dbReference type="AlphaFoldDB" id="A0A174SBH2"/>
<feature type="transmembrane region" description="Helical" evidence="7">
    <location>
        <begin position="361"/>
        <end position="383"/>
    </location>
</feature>
<dbReference type="GO" id="GO:0005737">
    <property type="term" value="C:cytoplasm"/>
    <property type="evidence" value="ECO:0007669"/>
    <property type="project" value="UniProtKB-SubCell"/>
</dbReference>
<reference evidence="8 11" key="1">
    <citation type="submission" date="2015-09" db="EMBL/GenBank/DDBJ databases">
        <authorList>
            <consortium name="Pathogen Informatics"/>
        </authorList>
    </citation>
    <scope>NUCLEOTIDE SEQUENCE [LARGE SCALE GENOMIC DNA]</scope>
    <source>
        <strain evidence="8 11">2789STDY5834948</strain>
    </source>
</reference>
<keyword evidence="3" id="KW-0677">Repeat</keyword>
<proteinExistence type="inferred from homology"/>
<evidence type="ECO:0000313" key="10">
    <source>
        <dbReference type="EMBL" id="MRZ06516.1"/>
    </source>
</evidence>
<dbReference type="RefSeq" id="WP_057328108.1">
    <property type="nucleotide sequence ID" value="NZ_CZBM01000003.1"/>
</dbReference>
<evidence type="ECO:0000256" key="6">
    <source>
        <dbReference type="SAM" id="Coils"/>
    </source>
</evidence>
<organism evidence="8 11">
    <name type="scientific">Parabacteroides distasonis</name>
    <dbReference type="NCBI Taxonomy" id="823"/>
    <lineage>
        <taxon>Bacteria</taxon>
        <taxon>Pseudomonadati</taxon>
        <taxon>Bacteroidota</taxon>
        <taxon>Bacteroidia</taxon>
        <taxon>Bacteroidales</taxon>
        <taxon>Tannerellaceae</taxon>
        <taxon>Parabacteroides</taxon>
    </lineage>
</organism>
<evidence type="ECO:0000313" key="13">
    <source>
        <dbReference type="Proteomes" id="UP000471216"/>
    </source>
</evidence>
<evidence type="ECO:0000313" key="9">
    <source>
        <dbReference type="EMBL" id="MRY85388.1"/>
    </source>
</evidence>
<evidence type="ECO:0000256" key="4">
    <source>
        <dbReference type="ARBA" id="ARBA00022803"/>
    </source>
</evidence>
<evidence type="ECO:0000256" key="2">
    <source>
        <dbReference type="ARBA" id="ARBA00022490"/>
    </source>
</evidence>
<keyword evidence="7" id="KW-0812">Transmembrane</keyword>
<comment type="similarity">
    <text evidence="5">Belongs to the Rap family.</text>
</comment>
<accession>A0A174SBH2</accession>
<dbReference type="Gene3D" id="1.25.40.10">
    <property type="entry name" value="Tetratricopeptide repeat domain"/>
    <property type="match status" value="1"/>
</dbReference>
<dbReference type="Pfam" id="PF13424">
    <property type="entry name" value="TPR_12"/>
    <property type="match status" value="1"/>
</dbReference>
<sequence>MKNNLYVFFLFFITGLMSCSHHSGLYEHAEKIMSQHPDSVLTLLSTIQDVNDLSEKDRAMYYLLLTEAENKTYVKPTSDSLITIAVEYFDKTEDWERKAKAWYYKGRVNQDLGDVLHAQDYYLKVLQEEDKIDDNALLGRINNSMGMLYTYQEVYERAIPYQQKALEYFEIMNDSIGQSFVLRDIGRNLTALNKIDSAIIYYEKALYKCNLKNKPSIYRELANLYIDIEDYPRGFDYIKMALSFPLKSPLLESSYFVLGKFYQKTNQIDSAYYYLRCSAKSARLQTQAASYYHLAQLELSNRNWERYASNQVKYEALRDSISLVKQTESIRRMENLYDYHKAEAKLLHADILLNRLKVRNLSMYLFVIVCIVAVVVISILGYVQIKRKKLRLQEHRDMLIALEKKHKEDLTRISENEKLIEELERLLQESSVAYNEKEKELMTLQKLKLEVENQSLKYVKTESQLLVDKFRMSDIYYKFHIKEDWRPKDEDWNELFTALDETYDKFTRRLMSVFSRLTTTELRVCCLVKANVPPVTIAMLIVTTPTNVSMIRKRLYEKVYPQEKGSSEKFDRFIREYL</sequence>
<keyword evidence="7" id="KW-1133">Transmembrane helix</keyword>
<evidence type="ECO:0000256" key="3">
    <source>
        <dbReference type="ARBA" id="ARBA00022737"/>
    </source>
</evidence>
<evidence type="ECO:0000256" key="1">
    <source>
        <dbReference type="ARBA" id="ARBA00004496"/>
    </source>
</evidence>
<dbReference type="PANTHER" id="PTHR46630:SF1">
    <property type="entry name" value="TETRATRICOPEPTIDE REPEAT PROTEIN 29"/>
    <property type="match status" value="1"/>
</dbReference>
<keyword evidence="7" id="KW-0472">Membrane</keyword>
<dbReference type="Proteomes" id="UP000095332">
    <property type="component" value="Unassembled WGS sequence"/>
</dbReference>
<dbReference type="EMBL" id="CZBM01000003">
    <property type="protein sequence ID" value="CUP95123.1"/>
    <property type="molecule type" value="Genomic_DNA"/>
</dbReference>
<dbReference type="SUPFAM" id="SSF48452">
    <property type="entry name" value="TPR-like"/>
    <property type="match status" value="1"/>
</dbReference>